<feature type="transmembrane region" description="Helical" evidence="10">
    <location>
        <begin position="218"/>
        <end position="242"/>
    </location>
</feature>
<evidence type="ECO:0000256" key="7">
    <source>
        <dbReference type="ARBA" id="ARBA00023170"/>
    </source>
</evidence>
<accession>A0AAN7VSR1</accession>
<evidence type="ECO:0000256" key="4">
    <source>
        <dbReference type="ARBA" id="ARBA00022989"/>
    </source>
</evidence>
<evidence type="ECO:0000256" key="8">
    <source>
        <dbReference type="ARBA" id="ARBA00023224"/>
    </source>
</evidence>
<keyword evidence="8 9" id="KW-0807">Transducer</keyword>
<dbReference type="GO" id="GO:0043005">
    <property type="term" value="C:neuron projection"/>
    <property type="evidence" value="ECO:0007669"/>
    <property type="project" value="TreeGrafter"/>
</dbReference>
<evidence type="ECO:0000256" key="1">
    <source>
        <dbReference type="ARBA" id="ARBA00004141"/>
    </source>
</evidence>
<evidence type="ECO:0000256" key="2">
    <source>
        <dbReference type="ARBA" id="ARBA00010663"/>
    </source>
</evidence>
<dbReference type="Gene3D" id="1.20.1070.10">
    <property type="entry name" value="Rhodopsin 7-helix transmembrane proteins"/>
    <property type="match status" value="1"/>
</dbReference>
<organism evidence="12 13">
    <name type="scientific">Pyrocoelia pectoralis</name>
    <dbReference type="NCBI Taxonomy" id="417401"/>
    <lineage>
        <taxon>Eukaryota</taxon>
        <taxon>Metazoa</taxon>
        <taxon>Ecdysozoa</taxon>
        <taxon>Arthropoda</taxon>
        <taxon>Hexapoda</taxon>
        <taxon>Insecta</taxon>
        <taxon>Pterygota</taxon>
        <taxon>Neoptera</taxon>
        <taxon>Endopterygota</taxon>
        <taxon>Coleoptera</taxon>
        <taxon>Polyphaga</taxon>
        <taxon>Elateriformia</taxon>
        <taxon>Elateroidea</taxon>
        <taxon>Lampyridae</taxon>
        <taxon>Lampyrinae</taxon>
        <taxon>Pyrocoelia</taxon>
    </lineage>
</organism>
<comment type="subcellular location">
    <subcellularLocation>
        <location evidence="1">Membrane</location>
        <topology evidence="1">Multi-pass membrane protein</topology>
    </subcellularLocation>
</comment>
<name>A0AAN7VSR1_9COLE</name>
<gene>
    <name evidence="12" type="ORF">RI129_000243</name>
</gene>
<reference evidence="12 13" key="1">
    <citation type="journal article" date="2024" name="Insects">
        <title>An Improved Chromosome-Level Genome Assembly of the Firefly Pyrocoelia pectoralis.</title>
        <authorList>
            <person name="Fu X."/>
            <person name="Meyer-Rochow V.B."/>
            <person name="Ballantyne L."/>
            <person name="Zhu X."/>
        </authorList>
    </citation>
    <scope>NUCLEOTIDE SEQUENCE [LARGE SCALE GENOMIC DNA]</scope>
    <source>
        <strain evidence="12">XCY_ONT2</strain>
    </source>
</reference>
<comment type="similarity">
    <text evidence="2 9">Belongs to the G-protein coupled receptor 1 family.</text>
</comment>
<feature type="transmembrane region" description="Helical" evidence="10">
    <location>
        <begin position="47"/>
        <end position="69"/>
    </location>
</feature>
<feature type="transmembrane region" description="Helical" evidence="10">
    <location>
        <begin position="81"/>
        <end position="101"/>
    </location>
</feature>
<evidence type="ECO:0000256" key="5">
    <source>
        <dbReference type="ARBA" id="ARBA00023040"/>
    </source>
</evidence>
<sequence length="427" mass="49006">MENTTFTIEPNTTFYQDGNETNYTELVCDPQGSGNPIESPEFQITVYIMYSVIFLVAVIGNGIICYIVLSSSRMRTVTNYFIMNLAIGDILITIFCVPFTSVSSLQQYWSFGSFLCPVVNYSQAVSVFVSAYTMLAISLDRYIAIMWPLKPRLSKKFAIMIILSVWIFAGLTALPIPVMTSLDQPNDWYIACDRYLCHENWSHVGPEYENIYTVTIMFLQYIIPFSVLLFTYTSIAIVIWCHRIPGEAENSRDQRIAKSKRKMVKMMVTVVFVFSACWLPFNILWVVQESISDHLKPYLWFALHWLAMSHACYNPIIYCYMNSRFRAGFIRAFRIIPCFRRCLPSFSLLHPKSTSFPLTSTEKTENSLLHRSSTSKTLGSTKRTTFINSVPSCKQSSAKSTSFDFGNDYVNEKTSNKLFNVEILEQK</sequence>
<comment type="caution">
    <text evidence="12">The sequence shown here is derived from an EMBL/GenBank/DDBJ whole genome shotgun (WGS) entry which is preliminary data.</text>
</comment>
<protein>
    <recommendedName>
        <fullName evidence="11">G-protein coupled receptors family 1 profile domain-containing protein</fullName>
    </recommendedName>
</protein>
<dbReference type="GO" id="GO:0005886">
    <property type="term" value="C:plasma membrane"/>
    <property type="evidence" value="ECO:0007669"/>
    <property type="project" value="TreeGrafter"/>
</dbReference>
<dbReference type="PANTHER" id="PTHR24235">
    <property type="entry name" value="NEUROPEPTIDE Y RECEPTOR"/>
    <property type="match status" value="1"/>
</dbReference>
<keyword evidence="5 9" id="KW-0297">G-protein coupled receptor</keyword>
<keyword evidence="13" id="KW-1185">Reference proteome</keyword>
<keyword evidence="6 10" id="KW-0472">Membrane</keyword>
<dbReference type="FunFam" id="1.20.1070.10:FF:000291">
    <property type="entry name" value="Predicted protein"/>
    <property type="match status" value="1"/>
</dbReference>
<dbReference type="InterPro" id="IPR017452">
    <property type="entry name" value="GPCR_Rhodpsn_7TM"/>
</dbReference>
<dbReference type="Proteomes" id="UP001329430">
    <property type="component" value="Chromosome 1"/>
</dbReference>
<feature type="transmembrane region" description="Helical" evidence="10">
    <location>
        <begin position="157"/>
        <end position="178"/>
    </location>
</feature>
<feature type="transmembrane region" description="Helical" evidence="10">
    <location>
        <begin position="298"/>
        <end position="321"/>
    </location>
</feature>
<feature type="transmembrane region" description="Helical" evidence="10">
    <location>
        <begin position="263"/>
        <end position="286"/>
    </location>
</feature>
<proteinExistence type="inferred from homology"/>
<feature type="domain" description="G-protein coupled receptors family 1 profile" evidence="11">
    <location>
        <begin position="60"/>
        <end position="318"/>
    </location>
</feature>
<dbReference type="CDD" id="cd15392">
    <property type="entry name" value="7tmA_PR4-like"/>
    <property type="match status" value="1"/>
</dbReference>
<dbReference type="PRINTS" id="PR00237">
    <property type="entry name" value="GPCRRHODOPSN"/>
</dbReference>
<dbReference type="PROSITE" id="PS50262">
    <property type="entry name" value="G_PROTEIN_RECEP_F1_2"/>
    <property type="match status" value="1"/>
</dbReference>
<evidence type="ECO:0000313" key="13">
    <source>
        <dbReference type="Proteomes" id="UP001329430"/>
    </source>
</evidence>
<dbReference type="InterPro" id="IPR000611">
    <property type="entry name" value="NPY_rcpt"/>
</dbReference>
<dbReference type="GO" id="GO:0004983">
    <property type="term" value="F:neuropeptide Y receptor activity"/>
    <property type="evidence" value="ECO:0007669"/>
    <property type="project" value="InterPro"/>
</dbReference>
<dbReference type="PROSITE" id="PS00237">
    <property type="entry name" value="G_PROTEIN_RECEP_F1_1"/>
    <property type="match status" value="1"/>
</dbReference>
<feature type="transmembrane region" description="Helical" evidence="10">
    <location>
        <begin position="121"/>
        <end position="145"/>
    </location>
</feature>
<dbReference type="Pfam" id="PF00001">
    <property type="entry name" value="7tm_1"/>
    <property type="match status" value="1"/>
</dbReference>
<evidence type="ECO:0000313" key="12">
    <source>
        <dbReference type="EMBL" id="KAK5649214.1"/>
    </source>
</evidence>
<keyword evidence="7 9" id="KW-0675">Receptor</keyword>
<evidence type="ECO:0000256" key="10">
    <source>
        <dbReference type="SAM" id="Phobius"/>
    </source>
</evidence>
<dbReference type="GO" id="GO:0042923">
    <property type="term" value="F:neuropeptide binding"/>
    <property type="evidence" value="ECO:0007669"/>
    <property type="project" value="TreeGrafter"/>
</dbReference>
<dbReference type="SMART" id="SM01381">
    <property type="entry name" value="7TM_GPCR_Srsx"/>
    <property type="match status" value="1"/>
</dbReference>
<dbReference type="EMBL" id="JAVRBK010000001">
    <property type="protein sequence ID" value="KAK5649214.1"/>
    <property type="molecule type" value="Genomic_DNA"/>
</dbReference>
<evidence type="ECO:0000256" key="9">
    <source>
        <dbReference type="RuleBase" id="RU000688"/>
    </source>
</evidence>
<dbReference type="InterPro" id="IPR000276">
    <property type="entry name" value="GPCR_Rhodpsn"/>
</dbReference>
<evidence type="ECO:0000256" key="6">
    <source>
        <dbReference type="ARBA" id="ARBA00023136"/>
    </source>
</evidence>
<evidence type="ECO:0000259" key="11">
    <source>
        <dbReference type="PROSITE" id="PS50262"/>
    </source>
</evidence>
<keyword evidence="4 10" id="KW-1133">Transmembrane helix</keyword>
<dbReference type="PRINTS" id="PR01012">
    <property type="entry name" value="NRPEPTIDEYR"/>
</dbReference>
<keyword evidence="3 9" id="KW-0812">Transmembrane</keyword>
<evidence type="ECO:0000256" key="3">
    <source>
        <dbReference type="ARBA" id="ARBA00022692"/>
    </source>
</evidence>
<dbReference type="PANTHER" id="PTHR24235:SF29">
    <property type="entry name" value="GH23382P"/>
    <property type="match status" value="1"/>
</dbReference>
<dbReference type="SUPFAM" id="SSF81321">
    <property type="entry name" value="Family A G protein-coupled receptor-like"/>
    <property type="match status" value="1"/>
</dbReference>
<dbReference type="AlphaFoldDB" id="A0AAN7VSR1"/>